<dbReference type="PROSITE" id="PS01117">
    <property type="entry name" value="HTH_MARR_1"/>
    <property type="match status" value="1"/>
</dbReference>
<gene>
    <name evidence="5" type="ORF">KHM83_09495</name>
</gene>
<reference evidence="5 6" key="1">
    <citation type="submission" date="2021-05" db="EMBL/GenBank/DDBJ databases">
        <title>Fusibacter ferrireducens sp. nov., an anaerobic, sulfur- and Fe-reducing bacterium isolated from the mangrove sediment.</title>
        <authorList>
            <person name="Qiu D."/>
        </authorList>
    </citation>
    <scope>NUCLEOTIDE SEQUENCE [LARGE SCALE GENOMIC DNA]</scope>
    <source>
        <strain evidence="5 6">DSM 12116</strain>
    </source>
</reference>
<organism evidence="5 6">
    <name type="scientific">Fusibacter paucivorans</name>
    <dbReference type="NCBI Taxonomy" id="76009"/>
    <lineage>
        <taxon>Bacteria</taxon>
        <taxon>Bacillati</taxon>
        <taxon>Bacillota</taxon>
        <taxon>Clostridia</taxon>
        <taxon>Eubacteriales</taxon>
        <taxon>Eubacteriales Family XII. Incertae Sedis</taxon>
        <taxon>Fusibacter</taxon>
    </lineage>
</organism>
<evidence type="ECO:0000259" key="4">
    <source>
        <dbReference type="PROSITE" id="PS50995"/>
    </source>
</evidence>
<dbReference type="InterPro" id="IPR023187">
    <property type="entry name" value="Tscrpt_reg_MarR-type_CS"/>
</dbReference>
<feature type="domain" description="HTH marR-type" evidence="4">
    <location>
        <begin position="1"/>
        <end position="139"/>
    </location>
</feature>
<evidence type="ECO:0000256" key="3">
    <source>
        <dbReference type="ARBA" id="ARBA00023163"/>
    </source>
</evidence>
<evidence type="ECO:0000256" key="2">
    <source>
        <dbReference type="ARBA" id="ARBA00023125"/>
    </source>
</evidence>
<dbReference type="PROSITE" id="PS50995">
    <property type="entry name" value="HTH_MARR_2"/>
    <property type="match status" value="1"/>
</dbReference>
<accession>A0ABS5PRB1</accession>
<sequence>MAFDLLNCIAFVTSSTSKNVTDDFNRRLEMHGSTRIQWIALYFLYVAEVPISQKQLAQQMNIQAPSAARLVDRMERDGLVDRVENPEDKRMKFIRLTEAGKKVAVDLMPVGQYFSDLLLRDIPEHEIEIFLKVLNQLNQNIKE</sequence>
<dbReference type="Gene3D" id="1.10.10.10">
    <property type="entry name" value="Winged helix-like DNA-binding domain superfamily/Winged helix DNA-binding domain"/>
    <property type="match status" value="1"/>
</dbReference>
<name>A0ABS5PRB1_9FIRM</name>
<dbReference type="RefSeq" id="WP_213236772.1">
    <property type="nucleotide sequence ID" value="NZ_JAHBCL010000014.1"/>
</dbReference>
<dbReference type="PANTHER" id="PTHR33164:SF64">
    <property type="entry name" value="TRANSCRIPTIONAL REGULATOR SLYA"/>
    <property type="match status" value="1"/>
</dbReference>
<dbReference type="InterPro" id="IPR036388">
    <property type="entry name" value="WH-like_DNA-bd_sf"/>
</dbReference>
<keyword evidence="1" id="KW-0805">Transcription regulation</keyword>
<evidence type="ECO:0000256" key="1">
    <source>
        <dbReference type="ARBA" id="ARBA00023015"/>
    </source>
</evidence>
<evidence type="ECO:0000313" key="5">
    <source>
        <dbReference type="EMBL" id="MBS7526911.1"/>
    </source>
</evidence>
<keyword evidence="6" id="KW-1185">Reference proteome</keyword>
<comment type="caution">
    <text evidence="5">The sequence shown here is derived from an EMBL/GenBank/DDBJ whole genome shotgun (WGS) entry which is preliminary data.</text>
</comment>
<proteinExistence type="predicted"/>
<keyword evidence="3" id="KW-0804">Transcription</keyword>
<keyword evidence="2" id="KW-0238">DNA-binding</keyword>
<dbReference type="PRINTS" id="PR00598">
    <property type="entry name" value="HTHMARR"/>
</dbReference>
<dbReference type="PANTHER" id="PTHR33164">
    <property type="entry name" value="TRANSCRIPTIONAL REGULATOR, MARR FAMILY"/>
    <property type="match status" value="1"/>
</dbReference>
<dbReference type="SMART" id="SM00347">
    <property type="entry name" value="HTH_MARR"/>
    <property type="match status" value="1"/>
</dbReference>
<dbReference type="Pfam" id="PF12802">
    <property type="entry name" value="MarR_2"/>
    <property type="match status" value="1"/>
</dbReference>
<dbReference type="EMBL" id="JAHBCL010000014">
    <property type="protein sequence ID" value="MBS7526911.1"/>
    <property type="molecule type" value="Genomic_DNA"/>
</dbReference>
<dbReference type="InterPro" id="IPR036390">
    <property type="entry name" value="WH_DNA-bd_sf"/>
</dbReference>
<dbReference type="InterPro" id="IPR000835">
    <property type="entry name" value="HTH_MarR-typ"/>
</dbReference>
<dbReference type="SUPFAM" id="SSF46785">
    <property type="entry name" value="Winged helix' DNA-binding domain"/>
    <property type="match status" value="1"/>
</dbReference>
<evidence type="ECO:0000313" key="6">
    <source>
        <dbReference type="Proteomes" id="UP000746471"/>
    </source>
</evidence>
<dbReference type="Proteomes" id="UP000746471">
    <property type="component" value="Unassembled WGS sequence"/>
</dbReference>
<protein>
    <submittedName>
        <fullName evidence="5">MarR family transcriptional regulator</fullName>
    </submittedName>
</protein>
<dbReference type="InterPro" id="IPR039422">
    <property type="entry name" value="MarR/SlyA-like"/>
</dbReference>